<sequence length="895" mass="102075">ARQKEEFAVNGERLTSLHAKLHQEADRIRKWKNQTELDLKQKERKIQETSQTIDTLRKSLLDLQLQNESLSMNLQEEMSSKEEILQRHCLKSLQNFEPPAVKHTRSSQIMEAAEDESRNLKLEMKTKADEAEEQLKHLHEKLDNKNIEIRDIRAQIHKNNEKIHSQEKSIDSLKSNLKQLETELQEECSKTEALNKELALVKDGKTKLEDSLKSRNSEMDDLRSQHSTLQGEKEAGEKQHTEEVQGLQRKLEEQGDHLNQKGNKIKFLEFDLEKANSTIQEVKSSKDMLIMEKVELEHRIKELEVQNAQLLAQHEENCAAMGQMTVTISQLQGQLSTSQQEGEQLLSGLMDLQKELTEKACQITDMSQRIEALEMALQTAQQTQEKSNADLHGVKQELLECRKDVTHKEKQVHKLEKEVENLNKKNCKLSSDLESSCQSESELRETTERDEAVQGQLTHKEKAMSDLETKNKTLKSDVTAKNKQIRELENEAEELQALADQSVADKERAVKDCEAQRSEMIYIMEGYKADSDKILADKQKQLTTLKTQLDTLKKEQDKENGDRIAKLEAENEQLRKTVSASGHEMESLQRTYTEKETKLMELEKLNSEKDGELKGLQKELEKMFIKSTSTTVVQTSPFPNKTYTPSHQSTSTPKQGGRLLINKPRSRSKEKAVPDFEMDSEEEIVAEPVKKAPLKTLTVPKTPSVPKTPNIPRTPQVYQTPSSAKTPQRSILKQVVSASALKKRRVVFAAKEGDEESNSGDSCSFEVMDIDESKQSKMKLMQSPKSHTPDLSAGKKSPAILVPLNRTPRSPAVDIDSKRQKKSHKNDENSMFEDQSQKKGMREKPNATRKAPAKTAGKFFKNSPKNRMASFRENKKEQDLSWFESDDVFGFANEA</sequence>
<keyword evidence="1" id="KW-0175">Coiled coil</keyword>
<feature type="region of interest" description="Disordered" evidence="2">
    <location>
        <begin position="210"/>
        <end position="245"/>
    </location>
</feature>
<keyword evidence="4" id="KW-1185">Reference proteome</keyword>
<dbReference type="Gene3D" id="1.10.287.1490">
    <property type="match status" value="2"/>
</dbReference>
<protein>
    <submittedName>
        <fullName evidence="3">SYCP1-like protein</fullName>
    </submittedName>
</protein>
<reference evidence="3" key="1">
    <citation type="submission" date="2022-11" db="EMBL/GenBank/DDBJ databases">
        <title>Centuries of genome instability and evolution in soft-shell clam transmissible cancer (bioRxiv).</title>
        <authorList>
            <person name="Hart S.F.M."/>
            <person name="Yonemitsu M.A."/>
            <person name="Giersch R.M."/>
            <person name="Beal B.F."/>
            <person name="Arriagada G."/>
            <person name="Davis B.W."/>
            <person name="Ostrander E.A."/>
            <person name="Goff S.P."/>
            <person name="Metzger M.J."/>
        </authorList>
    </citation>
    <scope>NUCLEOTIDE SEQUENCE</scope>
    <source>
        <strain evidence="3">MELC-2E11</strain>
        <tissue evidence="3">Siphon/mantle</tissue>
    </source>
</reference>
<proteinExistence type="predicted"/>
<evidence type="ECO:0000256" key="1">
    <source>
        <dbReference type="SAM" id="Coils"/>
    </source>
</evidence>
<feature type="compositionally biased region" description="Basic and acidic residues" evidence="2">
    <location>
        <begin position="210"/>
        <end position="224"/>
    </location>
</feature>
<dbReference type="PANTHER" id="PTHR46918:SF1">
    <property type="entry name" value="SYNAPTONEMAL COMPLEX PROTEIN 1"/>
    <property type="match status" value="1"/>
</dbReference>
<feature type="coiled-coil region" evidence="1">
    <location>
        <begin position="349"/>
        <end position="425"/>
    </location>
</feature>
<feature type="compositionally biased region" description="Acidic residues" evidence="2">
    <location>
        <begin position="676"/>
        <end position="685"/>
    </location>
</feature>
<feature type="coiled-coil region" evidence="1">
    <location>
        <begin position="32"/>
        <end position="73"/>
    </location>
</feature>
<feature type="compositionally biased region" description="Low complexity" evidence="2">
    <location>
        <begin position="431"/>
        <end position="440"/>
    </location>
</feature>
<dbReference type="EMBL" id="CP111017">
    <property type="protein sequence ID" value="WAR09069.1"/>
    <property type="molecule type" value="Genomic_DNA"/>
</dbReference>
<evidence type="ECO:0000313" key="3">
    <source>
        <dbReference type="EMBL" id="WAR09069.1"/>
    </source>
</evidence>
<evidence type="ECO:0000256" key="2">
    <source>
        <dbReference type="SAM" id="MobiDB-lite"/>
    </source>
</evidence>
<feature type="compositionally biased region" description="Basic and acidic residues" evidence="2">
    <location>
        <begin position="231"/>
        <end position="245"/>
    </location>
</feature>
<feature type="compositionally biased region" description="Basic and acidic residues" evidence="2">
    <location>
        <begin position="835"/>
        <end position="846"/>
    </location>
</feature>
<feature type="compositionally biased region" description="Low complexity" evidence="2">
    <location>
        <begin position="695"/>
        <end position="708"/>
    </location>
</feature>
<dbReference type="PANTHER" id="PTHR46918">
    <property type="entry name" value="SYNAPTONEMAL COMPLEX PROTEIN 1"/>
    <property type="match status" value="1"/>
</dbReference>
<dbReference type="Proteomes" id="UP001164746">
    <property type="component" value="Chromosome 6"/>
</dbReference>
<feature type="region of interest" description="Disordered" evidence="2">
    <location>
        <begin position="750"/>
        <end position="876"/>
    </location>
</feature>
<feature type="non-terminal residue" evidence="3">
    <location>
        <position position="1"/>
    </location>
</feature>
<feature type="coiled-coil region" evidence="1">
    <location>
        <begin position="457"/>
        <end position="505"/>
    </location>
</feature>
<dbReference type="Pfam" id="PF05483">
    <property type="entry name" value="SCP-1"/>
    <property type="match status" value="1"/>
</dbReference>
<feature type="compositionally biased region" description="Polar residues" evidence="2">
    <location>
        <begin position="711"/>
        <end position="730"/>
    </location>
</feature>
<evidence type="ECO:0000313" key="4">
    <source>
        <dbReference type="Proteomes" id="UP001164746"/>
    </source>
</evidence>
<feature type="coiled-coil region" evidence="1">
    <location>
        <begin position="535"/>
        <end position="619"/>
    </location>
</feature>
<feature type="region of interest" description="Disordered" evidence="2">
    <location>
        <begin position="628"/>
        <end position="730"/>
    </location>
</feature>
<feature type="compositionally biased region" description="Polar residues" evidence="2">
    <location>
        <begin position="628"/>
        <end position="654"/>
    </location>
</feature>
<gene>
    <name evidence="3" type="ORF">MAR_019027</name>
</gene>
<name>A0ABY7EJ73_MYAAR</name>
<organism evidence="3 4">
    <name type="scientific">Mya arenaria</name>
    <name type="common">Soft-shell clam</name>
    <dbReference type="NCBI Taxonomy" id="6604"/>
    <lineage>
        <taxon>Eukaryota</taxon>
        <taxon>Metazoa</taxon>
        <taxon>Spiralia</taxon>
        <taxon>Lophotrochozoa</taxon>
        <taxon>Mollusca</taxon>
        <taxon>Bivalvia</taxon>
        <taxon>Autobranchia</taxon>
        <taxon>Heteroconchia</taxon>
        <taxon>Euheterodonta</taxon>
        <taxon>Imparidentia</taxon>
        <taxon>Neoheterodontei</taxon>
        <taxon>Myida</taxon>
        <taxon>Myoidea</taxon>
        <taxon>Myidae</taxon>
        <taxon>Mya</taxon>
    </lineage>
</organism>
<feature type="coiled-coil region" evidence="1">
    <location>
        <begin position="286"/>
        <end position="313"/>
    </location>
</feature>
<feature type="region of interest" description="Disordered" evidence="2">
    <location>
        <begin position="431"/>
        <end position="456"/>
    </location>
</feature>
<feature type="compositionally biased region" description="Basic and acidic residues" evidence="2">
    <location>
        <begin position="441"/>
        <end position="456"/>
    </location>
</feature>
<dbReference type="InterPro" id="IPR008827">
    <property type="entry name" value="SYCP1"/>
</dbReference>
<accession>A0ABY7EJ73</accession>